<sequence length="506" mass="56800">MTAIESLYREIFADRTIAPEESSSLLSHFQSLQQISDNSTTPPITPDQIVWLRASAFRIACEYLQEEREENVNLLKAVNAVVHCLETSCLLPNLEEGGGDEFSKERAEELLCSLYETQGGQDDDDEEEEIPGVSKAEAAALTEFLMNESTRPPLDCLVWLRSAAFRLGSQYLDEEGDRGKNVALFRSVNVVVHIIENACMKIKPLNLELPTSHTPTLDTDFSTAVQTLWYLDSNRLQPNVDYSIDVQRSKHPCDKDDAAHDPLFTHLNPQVFSTRPTFKAFRALLDNYSACTGEEEELSEQELLENKVFLDAVMETAVMKYCHQYCLVKNATYNGSPLPESKSGFKHVLNSIWFELYSRSGGGRRSKMDSSGFEHVFVGEVKNGQISGFHNWIQFYLEEKAGNVDYRGYIKPRSRESTAETNDDDPVLTLQFSWNGVEKFVGTSFIGVSPEFELALYTMAFLAGEDDNAVTLDTGGESFDLNVKCHKYDGGSKVGSCYVEALSHYD</sequence>
<evidence type="ECO:0000256" key="7">
    <source>
        <dbReference type="ARBA" id="ARBA00022801"/>
    </source>
</evidence>
<evidence type="ECO:0000256" key="9">
    <source>
        <dbReference type="ARBA" id="ARBA00023211"/>
    </source>
</evidence>
<comment type="cofactor">
    <cofactor evidence="1">
        <name>Mn(2+)</name>
        <dbReference type="ChEBI" id="CHEBI:29035"/>
    </cofactor>
</comment>
<organism evidence="12 13">
    <name type="scientific">Cyclotella cryptica</name>
    <dbReference type="NCBI Taxonomy" id="29204"/>
    <lineage>
        <taxon>Eukaryota</taxon>
        <taxon>Sar</taxon>
        <taxon>Stramenopiles</taxon>
        <taxon>Ochrophyta</taxon>
        <taxon>Bacillariophyta</taxon>
        <taxon>Coscinodiscophyceae</taxon>
        <taxon>Thalassiosirophycidae</taxon>
        <taxon>Stephanodiscales</taxon>
        <taxon>Stephanodiscaceae</taxon>
        <taxon>Cyclotella</taxon>
    </lineage>
</organism>
<dbReference type="InterPro" id="IPR037227">
    <property type="entry name" value="EndoU-like"/>
</dbReference>
<name>A0ABD3NY59_9STRA</name>
<dbReference type="PANTHER" id="PTHR12439:SF11">
    <property type="entry name" value="URIDYLATE-SPECIFIC ENDORIBONUCLEASE"/>
    <property type="match status" value="1"/>
</dbReference>
<evidence type="ECO:0000256" key="1">
    <source>
        <dbReference type="ARBA" id="ARBA00001936"/>
    </source>
</evidence>
<proteinExistence type="inferred from homology"/>
<evidence type="ECO:0000313" key="12">
    <source>
        <dbReference type="EMBL" id="KAL3780924.1"/>
    </source>
</evidence>
<evidence type="ECO:0000256" key="5">
    <source>
        <dbReference type="ARBA" id="ARBA00022723"/>
    </source>
</evidence>
<evidence type="ECO:0000256" key="8">
    <source>
        <dbReference type="ARBA" id="ARBA00022884"/>
    </source>
</evidence>
<dbReference type="PANTHER" id="PTHR12439">
    <property type="entry name" value="PLACENTAL PROTEIN 11-RELATED"/>
    <property type="match status" value="1"/>
</dbReference>
<keyword evidence="8" id="KW-0694">RNA-binding</keyword>
<evidence type="ECO:0000259" key="11">
    <source>
        <dbReference type="PROSITE" id="PS51959"/>
    </source>
</evidence>
<dbReference type="SUPFAM" id="SSF142877">
    <property type="entry name" value="EndoU-like"/>
    <property type="match status" value="1"/>
</dbReference>
<reference evidence="12 13" key="1">
    <citation type="journal article" date="2020" name="G3 (Bethesda)">
        <title>Improved Reference Genome for Cyclotella cryptica CCMP332, a Model for Cell Wall Morphogenesis, Salinity Adaptation, and Lipid Production in Diatoms (Bacillariophyta).</title>
        <authorList>
            <person name="Roberts W.R."/>
            <person name="Downey K.M."/>
            <person name="Ruck E.C."/>
            <person name="Traller J.C."/>
            <person name="Alverson A.J."/>
        </authorList>
    </citation>
    <scope>NUCLEOTIDE SEQUENCE [LARGE SCALE GENOMIC DNA]</scope>
    <source>
        <strain evidence="12 13">CCMP332</strain>
    </source>
</reference>
<keyword evidence="5" id="KW-0479">Metal-binding</keyword>
<keyword evidence="10" id="KW-0456">Lyase</keyword>
<evidence type="ECO:0000256" key="6">
    <source>
        <dbReference type="ARBA" id="ARBA00022759"/>
    </source>
</evidence>
<dbReference type="GO" id="GO:0046872">
    <property type="term" value="F:metal ion binding"/>
    <property type="evidence" value="ECO:0007669"/>
    <property type="project" value="UniProtKB-KW"/>
</dbReference>
<dbReference type="GO" id="GO:0016829">
    <property type="term" value="F:lyase activity"/>
    <property type="evidence" value="ECO:0007669"/>
    <property type="project" value="UniProtKB-KW"/>
</dbReference>
<dbReference type="EMBL" id="JABMIG020000334">
    <property type="protein sequence ID" value="KAL3780924.1"/>
    <property type="molecule type" value="Genomic_DNA"/>
</dbReference>
<keyword evidence="9" id="KW-0464">Manganese</keyword>
<dbReference type="CDD" id="cd21159">
    <property type="entry name" value="XendoU"/>
    <property type="match status" value="1"/>
</dbReference>
<evidence type="ECO:0000256" key="4">
    <source>
        <dbReference type="ARBA" id="ARBA00022722"/>
    </source>
</evidence>
<comment type="similarity">
    <text evidence="2">Belongs to the ENDOU family.</text>
</comment>
<dbReference type="InterPro" id="IPR039787">
    <property type="entry name" value="ENDOU"/>
</dbReference>
<gene>
    <name evidence="12" type="ORF">HJC23_009130</name>
</gene>
<dbReference type="GO" id="GO:0003723">
    <property type="term" value="F:RNA binding"/>
    <property type="evidence" value="ECO:0007669"/>
    <property type="project" value="UniProtKB-KW"/>
</dbReference>
<accession>A0ABD3NY59</accession>
<evidence type="ECO:0000313" key="13">
    <source>
        <dbReference type="Proteomes" id="UP001516023"/>
    </source>
</evidence>
<dbReference type="Pfam" id="PF09412">
    <property type="entry name" value="XendoU"/>
    <property type="match status" value="1"/>
</dbReference>
<protein>
    <recommendedName>
        <fullName evidence="11">EndoU domain-containing protein</fullName>
    </recommendedName>
</protein>
<dbReference type="PROSITE" id="PS51959">
    <property type="entry name" value="ENDOU"/>
    <property type="match status" value="1"/>
</dbReference>
<dbReference type="InterPro" id="IPR018998">
    <property type="entry name" value="EndoU_C"/>
</dbReference>
<comment type="subunit">
    <text evidence="3">Monomer.</text>
</comment>
<dbReference type="GO" id="GO:0004540">
    <property type="term" value="F:RNA nuclease activity"/>
    <property type="evidence" value="ECO:0007669"/>
    <property type="project" value="UniProtKB-ARBA"/>
</dbReference>
<dbReference type="AlphaFoldDB" id="A0ABD3NY59"/>
<evidence type="ECO:0000256" key="2">
    <source>
        <dbReference type="ARBA" id="ARBA00010168"/>
    </source>
</evidence>
<dbReference type="Proteomes" id="UP001516023">
    <property type="component" value="Unassembled WGS sequence"/>
</dbReference>
<keyword evidence="6" id="KW-0255">Endonuclease</keyword>
<keyword evidence="4" id="KW-0540">Nuclease</keyword>
<dbReference type="GO" id="GO:0004519">
    <property type="term" value="F:endonuclease activity"/>
    <property type="evidence" value="ECO:0007669"/>
    <property type="project" value="UniProtKB-KW"/>
</dbReference>
<comment type="caution">
    <text evidence="12">The sequence shown here is derived from an EMBL/GenBank/DDBJ whole genome shotgun (WGS) entry which is preliminary data.</text>
</comment>
<evidence type="ECO:0000256" key="10">
    <source>
        <dbReference type="ARBA" id="ARBA00023239"/>
    </source>
</evidence>
<keyword evidence="7" id="KW-0378">Hydrolase</keyword>
<keyword evidence="13" id="KW-1185">Reference proteome</keyword>
<feature type="domain" description="EndoU" evidence="11">
    <location>
        <begin position="217"/>
        <end position="503"/>
    </location>
</feature>
<dbReference type="GO" id="GO:0016787">
    <property type="term" value="F:hydrolase activity"/>
    <property type="evidence" value="ECO:0007669"/>
    <property type="project" value="UniProtKB-KW"/>
</dbReference>
<evidence type="ECO:0000256" key="3">
    <source>
        <dbReference type="ARBA" id="ARBA00011245"/>
    </source>
</evidence>